<dbReference type="GO" id="GO:0005777">
    <property type="term" value="C:peroxisome"/>
    <property type="evidence" value="ECO:0007669"/>
    <property type="project" value="InterPro"/>
</dbReference>
<organism evidence="2 3">
    <name type="scientific">Thlaspi arvense</name>
    <name type="common">Field penny-cress</name>
    <dbReference type="NCBI Taxonomy" id="13288"/>
    <lineage>
        <taxon>Eukaryota</taxon>
        <taxon>Viridiplantae</taxon>
        <taxon>Streptophyta</taxon>
        <taxon>Embryophyta</taxon>
        <taxon>Tracheophyta</taxon>
        <taxon>Spermatophyta</taxon>
        <taxon>Magnoliopsida</taxon>
        <taxon>eudicotyledons</taxon>
        <taxon>Gunneridae</taxon>
        <taxon>Pentapetalae</taxon>
        <taxon>rosids</taxon>
        <taxon>malvids</taxon>
        <taxon>Brassicales</taxon>
        <taxon>Brassicaceae</taxon>
        <taxon>Thlaspideae</taxon>
        <taxon>Thlaspi</taxon>
    </lineage>
</organism>
<feature type="domain" description="U1-type" evidence="1">
    <location>
        <begin position="106"/>
        <end position="140"/>
    </location>
</feature>
<dbReference type="Gene3D" id="3.40.50.1010">
    <property type="entry name" value="5'-nuclease"/>
    <property type="match status" value="1"/>
</dbReference>
<sequence length="159" mass="17611">MHGVKDGSDKKILVDMLLWAMENQAPANIVLITGDGDFSYVLHRLSRKGYNVVLIRPERASATLINAAKTVWFWRSIVAGGSGSEVPKQAESSKRMNSGLAVKSKSSQRFCETCIVTCSSLVDFNSHLSGKNHKRKELVTSSRTNEIRCRASQTKRSCH</sequence>
<dbReference type="GO" id="GO:0004540">
    <property type="term" value="F:RNA nuclease activity"/>
    <property type="evidence" value="ECO:0007669"/>
    <property type="project" value="InterPro"/>
</dbReference>
<name>A0AAU9RP51_THLAR</name>
<dbReference type="GO" id="GO:0010468">
    <property type="term" value="P:regulation of gene expression"/>
    <property type="evidence" value="ECO:0007669"/>
    <property type="project" value="InterPro"/>
</dbReference>
<gene>
    <name evidence="2" type="ORF">TAV2_LOCUS5925</name>
</gene>
<dbReference type="CDD" id="cd10910">
    <property type="entry name" value="PIN_limkain_b1_N_like"/>
    <property type="match status" value="1"/>
</dbReference>
<dbReference type="SMART" id="SM00451">
    <property type="entry name" value="ZnF_U1"/>
    <property type="match status" value="1"/>
</dbReference>
<dbReference type="EMBL" id="OU466858">
    <property type="protein sequence ID" value="CAH2044059.1"/>
    <property type="molecule type" value="Genomic_DNA"/>
</dbReference>
<dbReference type="AlphaFoldDB" id="A0AAU9RP51"/>
<protein>
    <recommendedName>
        <fullName evidence="1">U1-type domain-containing protein</fullName>
    </recommendedName>
</protein>
<dbReference type="SUPFAM" id="SSF57667">
    <property type="entry name" value="beta-beta-alpha zinc fingers"/>
    <property type="match status" value="1"/>
</dbReference>
<accession>A0AAU9RP51</accession>
<dbReference type="InterPro" id="IPR003604">
    <property type="entry name" value="Matrin/U1-like-C_Znf_C2H2"/>
</dbReference>
<dbReference type="InterPro" id="IPR036236">
    <property type="entry name" value="Znf_C2H2_sf"/>
</dbReference>
<proteinExistence type="predicted"/>
<dbReference type="Pfam" id="PF12874">
    <property type="entry name" value="zf-met"/>
    <property type="match status" value="1"/>
</dbReference>
<dbReference type="GO" id="GO:0003676">
    <property type="term" value="F:nucleic acid binding"/>
    <property type="evidence" value="ECO:0007669"/>
    <property type="project" value="InterPro"/>
</dbReference>
<dbReference type="Proteomes" id="UP000836841">
    <property type="component" value="Chromosome 2"/>
</dbReference>
<dbReference type="Pfam" id="PF01936">
    <property type="entry name" value="NYN"/>
    <property type="match status" value="1"/>
</dbReference>
<evidence type="ECO:0000313" key="2">
    <source>
        <dbReference type="EMBL" id="CAH2044059.1"/>
    </source>
</evidence>
<dbReference type="Gene3D" id="3.30.160.60">
    <property type="entry name" value="Classic Zinc Finger"/>
    <property type="match status" value="1"/>
</dbReference>
<dbReference type="PANTHER" id="PTHR14379:SF22">
    <property type="entry name" value="ENDONUCLEASE OR GLYCOSYL HYDROLASE"/>
    <property type="match status" value="1"/>
</dbReference>
<reference evidence="2 3" key="1">
    <citation type="submission" date="2022-03" db="EMBL/GenBank/DDBJ databases">
        <authorList>
            <person name="Nunn A."/>
            <person name="Chopra R."/>
            <person name="Nunn A."/>
            <person name="Contreras Garrido A."/>
        </authorList>
    </citation>
    <scope>NUCLEOTIDE SEQUENCE [LARGE SCALE GENOMIC DNA]</scope>
</reference>
<dbReference type="GO" id="GO:0008270">
    <property type="term" value="F:zinc ion binding"/>
    <property type="evidence" value="ECO:0007669"/>
    <property type="project" value="InterPro"/>
</dbReference>
<dbReference type="PANTHER" id="PTHR14379">
    <property type="entry name" value="LIMKAIN B LKAP"/>
    <property type="match status" value="1"/>
</dbReference>
<dbReference type="InterPro" id="IPR024768">
    <property type="entry name" value="Marf1"/>
</dbReference>
<dbReference type="InterPro" id="IPR021139">
    <property type="entry name" value="NYN"/>
</dbReference>
<evidence type="ECO:0000313" key="3">
    <source>
        <dbReference type="Proteomes" id="UP000836841"/>
    </source>
</evidence>
<keyword evidence="3" id="KW-1185">Reference proteome</keyword>
<evidence type="ECO:0000259" key="1">
    <source>
        <dbReference type="SMART" id="SM00451"/>
    </source>
</evidence>
<dbReference type="InterPro" id="IPR013087">
    <property type="entry name" value="Znf_C2H2_type"/>
</dbReference>